<keyword evidence="2" id="KW-0732">Signal</keyword>
<dbReference type="Proteomes" id="UP001140091">
    <property type="component" value="Unassembled WGS sequence"/>
</dbReference>
<feature type="region of interest" description="Disordered" evidence="1">
    <location>
        <begin position="82"/>
        <end position="114"/>
    </location>
</feature>
<reference evidence="3" key="1">
    <citation type="submission" date="2022-06" db="EMBL/GenBank/DDBJ databases">
        <title>Genome Sequence of Candolleomyces eurysporus.</title>
        <authorList>
            <person name="Buettner E."/>
        </authorList>
    </citation>
    <scope>NUCLEOTIDE SEQUENCE</scope>
    <source>
        <strain evidence="3">VTCC 930004</strain>
    </source>
</reference>
<sequence length="155" mass="17567">MRFTFSSVVVALLGSGLLVKAFEDFESVYERDLEVDDVAQYTRDLELDDGAYYARSLAVEEFLSELTTRELLEVLETSLETLEHRETSRRPGARPPGPNDVKVPKHSYTQQQLDANEKKLAELRKKGQAGMSQEMFRMAQISQAQRKVAKKGGRP</sequence>
<comment type="caution">
    <text evidence="3">The sequence shown here is derived from an EMBL/GenBank/DDBJ whole genome shotgun (WGS) entry which is preliminary data.</text>
</comment>
<protein>
    <submittedName>
        <fullName evidence="3">Uncharacterized protein</fullName>
    </submittedName>
</protein>
<name>A0A9W8J5Q2_9AGAR</name>
<dbReference type="EMBL" id="JANBPK010001208">
    <property type="protein sequence ID" value="KAJ2924708.1"/>
    <property type="molecule type" value="Genomic_DNA"/>
</dbReference>
<evidence type="ECO:0000313" key="4">
    <source>
        <dbReference type="Proteomes" id="UP001140091"/>
    </source>
</evidence>
<dbReference type="OrthoDB" id="3017780at2759"/>
<keyword evidence="4" id="KW-1185">Reference proteome</keyword>
<feature type="non-terminal residue" evidence="3">
    <location>
        <position position="155"/>
    </location>
</feature>
<gene>
    <name evidence="3" type="ORF">H1R20_g12372</name>
</gene>
<evidence type="ECO:0000256" key="1">
    <source>
        <dbReference type="SAM" id="MobiDB-lite"/>
    </source>
</evidence>
<organism evidence="3 4">
    <name type="scientific">Candolleomyces eurysporus</name>
    <dbReference type="NCBI Taxonomy" id="2828524"/>
    <lineage>
        <taxon>Eukaryota</taxon>
        <taxon>Fungi</taxon>
        <taxon>Dikarya</taxon>
        <taxon>Basidiomycota</taxon>
        <taxon>Agaricomycotina</taxon>
        <taxon>Agaricomycetes</taxon>
        <taxon>Agaricomycetidae</taxon>
        <taxon>Agaricales</taxon>
        <taxon>Agaricineae</taxon>
        <taxon>Psathyrellaceae</taxon>
        <taxon>Candolleomyces</taxon>
    </lineage>
</organism>
<dbReference type="AlphaFoldDB" id="A0A9W8J5Q2"/>
<evidence type="ECO:0000313" key="3">
    <source>
        <dbReference type="EMBL" id="KAJ2924708.1"/>
    </source>
</evidence>
<evidence type="ECO:0000256" key="2">
    <source>
        <dbReference type="SAM" id="SignalP"/>
    </source>
</evidence>
<accession>A0A9W8J5Q2</accession>
<feature type="signal peptide" evidence="2">
    <location>
        <begin position="1"/>
        <end position="21"/>
    </location>
</feature>
<feature type="chain" id="PRO_5040966723" evidence="2">
    <location>
        <begin position="22"/>
        <end position="155"/>
    </location>
</feature>
<proteinExistence type="predicted"/>